<evidence type="ECO:0000313" key="6">
    <source>
        <dbReference type="Ensembl" id="ENSMZEP00005033513.1"/>
    </source>
</evidence>
<reference evidence="6" key="2">
    <citation type="submission" date="2025-05" db="UniProtKB">
        <authorList>
            <consortium name="Ensembl"/>
        </authorList>
    </citation>
    <scope>IDENTIFICATION</scope>
</reference>
<dbReference type="Ensembl" id="ENSMZET00005010784.1">
    <property type="protein sequence ID" value="ENSMZEP00005010413.1"/>
    <property type="gene ID" value="ENSMZEG00005007856.1"/>
</dbReference>
<dbReference type="Gene3D" id="3.30.2410.10">
    <property type="entry name" value="Hect, E3 ligase catalytic domain"/>
    <property type="match status" value="1"/>
</dbReference>
<name>A0A3P9DGD1_9CICH</name>
<evidence type="ECO:0000313" key="7">
    <source>
        <dbReference type="Proteomes" id="UP000265160"/>
    </source>
</evidence>
<protein>
    <recommendedName>
        <fullName evidence="4">HECT domain-containing protein</fullName>
    </recommendedName>
</protein>
<dbReference type="Proteomes" id="UP000265160">
    <property type="component" value="LG19"/>
</dbReference>
<dbReference type="SUPFAM" id="SSF56204">
    <property type="entry name" value="Hect, E3 ligase catalytic domain"/>
    <property type="match status" value="1"/>
</dbReference>
<dbReference type="GO" id="GO:0004842">
    <property type="term" value="F:ubiquitin-protein transferase activity"/>
    <property type="evidence" value="ECO:0007669"/>
    <property type="project" value="InterPro"/>
</dbReference>
<dbReference type="Ensembl" id="ENSMZET00005034660.1">
    <property type="protein sequence ID" value="ENSMZEP00005033513.1"/>
    <property type="gene ID" value="ENSMZEG00005025038.1"/>
</dbReference>
<dbReference type="Pfam" id="PF00632">
    <property type="entry name" value="HECT"/>
    <property type="match status" value="1"/>
</dbReference>
<keyword evidence="7" id="KW-1185">Reference proteome</keyword>
<reference evidence="5 7" key="1">
    <citation type="journal article" date="2014" name="Nature">
        <title>The genomic substrate for adaptive radiation in African cichlid fish.</title>
        <authorList>
            <person name="Brawand D."/>
            <person name="Wagner C.E."/>
            <person name="Li Y.I."/>
            <person name="Malinsky M."/>
            <person name="Keller I."/>
            <person name="Fan S."/>
            <person name="Simakov O."/>
            <person name="Ng A.Y."/>
            <person name="Lim Z.W."/>
            <person name="Bezault E."/>
            <person name="Turner-Maier J."/>
            <person name="Johnson J."/>
            <person name="Alcazar R."/>
            <person name="Noh H.J."/>
            <person name="Russell P."/>
            <person name="Aken B."/>
            <person name="Alfoldi J."/>
            <person name="Amemiya C."/>
            <person name="Azzouzi N."/>
            <person name="Baroiller J.F."/>
            <person name="Barloy-Hubler F."/>
            <person name="Berlin A."/>
            <person name="Bloomquist R."/>
            <person name="Carleton K.L."/>
            <person name="Conte M.A."/>
            <person name="D'Cotta H."/>
            <person name="Eshel O."/>
            <person name="Gaffney L."/>
            <person name="Galibert F."/>
            <person name="Gante H.F."/>
            <person name="Gnerre S."/>
            <person name="Greuter L."/>
            <person name="Guyon R."/>
            <person name="Haddad N.S."/>
            <person name="Haerty W."/>
            <person name="Harris R.M."/>
            <person name="Hofmann H.A."/>
            <person name="Hourlier T."/>
            <person name="Hulata G."/>
            <person name="Jaffe D.B."/>
            <person name="Lara M."/>
            <person name="Lee A.P."/>
            <person name="MacCallum I."/>
            <person name="Mwaiko S."/>
            <person name="Nikaido M."/>
            <person name="Nishihara H."/>
            <person name="Ozouf-Costaz C."/>
            <person name="Penman D.J."/>
            <person name="Przybylski D."/>
            <person name="Rakotomanga M."/>
            <person name="Renn S.C.P."/>
            <person name="Ribeiro F.J."/>
            <person name="Ron M."/>
            <person name="Salzburger W."/>
            <person name="Sanchez-Pulido L."/>
            <person name="Santos M.E."/>
            <person name="Searle S."/>
            <person name="Sharpe T."/>
            <person name="Swofford R."/>
            <person name="Tan F.J."/>
            <person name="Williams L."/>
            <person name="Young S."/>
            <person name="Yin S."/>
            <person name="Okada N."/>
            <person name="Kocher T.D."/>
            <person name="Miska E.A."/>
            <person name="Lander E.S."/>
            <person name="Venkatesh B."/>
            <person name="Fernald R.D."/>
            <person name="Meyer A."/>
            <person name="Ponting C.P."/>
            <person name="Streelman J.T."/>
            <person name="Lindblad-Toh K."/>
            <person name="Seehausen O."/>
            <person name="Di Palma F."/>
        </authorList>
    </citation>
    <scope>NUCLEOTIDE SEQUENCE</scope>
</reference>
<dbReference type="AlphaFoldDB" id="A0A3P9DGD1"/>
<organism evidence="6 7">
    <name type="scientific">Maylandia zebra</name>
    <name type="common">zebra mbuna</name>
    <dbReference type="NCBI Taxonomy" id="106582"/>
    <lineage>
        <taxon>Eukaryota</taxon>
        <taxon>Metazoa</taxon>
        <taxon>Chordata</taxon>
        <taxon>Craniata</taxon>
        <taxon>Vertebrata</taxon>
        <taxon>Euteleostomi</taxon>
        <taxon>Actinopterygii</taxon>
        <taxon>Neopterygii</taxon>
        <taxon>Teleostei</taxon>
        <taxon>Neoteleostei</taxon>
        <taxon>Acanthomorphata</taxon>
        <taxon>Ovalentaria</taxon>
        <taxon>Cichlomorphae</taxon>
        <taxon>Cichliformes</taxon>
        <taxon>Cichlidae</taxon>
        <taxon>African cichlids</taxon>
        <taxon>Pseudocrenilabrinae</taxon>
        <taxon>Haplochromini</taxon>
        <taxon>Maylandia</taxon>
        <taxon>Maylandia zebra complex</taxon>
    </lineage>
</organism>
<accession>A0A3P9DGD1</accession>
<dbReference type="InterPro" id="IPR035983">
    <property type="entry name" value="Hect_E3_ubiquitin_ligase"/>
</dbReference>
<feature type="domain" description="HECT" evidence="4">
    <location>
        <begin position="149"/>
        <end position="226"/>
    </location>
</feature>
<dbReference type="STRING" id="106582.ENSMZEP00005010413"/>
<keyword evidence="2 3" id="KW-0833">Ubl conjugation pathway</keyword>
<sequence length="226" mass="25575">MACGNKLVSPKLQISQSTTLEDLEKSKEPLLDYLANAGCLRPMRSLRDRDLLVHDIVMFQVIHRVQGPFQRFCEGLKTLGVLEKMRRHPDSFRPLFCYEPHMLTADQVDDLFNIHLSPEGSNRRAAEETVVTFWRDYLQDAEEGPSKLQKILAFATGATAVPPIGFSPAPSIEFIHRGDDDFSSTPIFPLANTCVNCIRLPLHVSYQLFKEKFDFALGNTYGFGRV</sequence>
<dbReference type="GeneTree" id="ENSGT00950000182865"/>
<proteinExistence type="predicted"/>
<evidence type="ECO:0000256" key="1">
    <source>
        <dbReference type="ARBA" id="ARBA00022679"/>
    </source>
</evidence>
<evidence type="ECO:0000259" key="4">
    <source>
        <dbReference type="PROSITE" id="PS50237"/>
    </source>
</evidence>
<feature type="active site" description="Glycyl thioester intermediate" evidence="3">
    <location>
        <position position="194"/>
    </location>
</feature>
<evidence type="ECO:0000256" key="3">
    <source>
        <dbReference type="PROSITE-ProRule" id="PRU00104"/>
    </source>
</evidence>
<evidence type="ECO:0000256" key="2">
    <source>
        <dbReference type="ARBA" id="ARBA00022786"/>
    </source>
</evidence>
<dbReference type="PROSITE" id="PS50237">
    <property type="entry name" value="HECT"/>
    <property type="match status" value="1"/>
</dbReference>
<evidence type="ECO:0000313" key="5">
    <source>
        <dbReference type="Ensembl" id="ENSMZEP00005010413.1"/>
    </source>
</evidence>
<keyword evidence="1" id="KW-0808">Transferase</keyword>
<dbReference type="InterPro" id="IPR000569">
    <property type="entry name" value="HECT_dom"/>
</dbReference>